<protein>
    <submittedName>
        <fullName evidence="3">Uncharacterized protein</fullName>
    </submittedName>
</protein>
<evidence type="ECO:0000313" key="4">
    <source>
        <dbReference type="Proteomes" id="UP000324222"/>
    </source>
</evidence>
<keyword evidence="1" id="KW-0812">Transmembrane</keyword>
<feature type="signal peptide" evidence="2">
    <location>
        <begin position="1"/>
        <end position="16"/>
    </location>
</feature>
<evidence type="ECO:0000256" key="2">
    <source>
        <dbReference type="SAM" id="SignalP"/>
    </source>
</evidence>
<proteinExistence type="predicted"/>
<organism evidence="3 4">
    <name type="scientific">Portunus trituberculatus</name>
    <name type="common">Swimming crab</name>
    <name type="synonym">Neptunus trituberculatus</name>
    <dbReference type="NCBI Taxonomy" id="210409"/>
    <lineage>
        <taxon>Eukaryota</taxon>
        <taxon>Metazoa</taxon>
        <taxon>Ecdysozoa</taxon>
        <taxon>Arthropoda</taxon>
        <taxon>Crustacea</taxon>
        <taxon>Multicrustacea</taxon>
        <taxon>Malacostraca</taxon>
        <taxon>Eumalacostraca</taxon>
        <taxon>Eucarida</taxon>
        <taxon>Decapoda</taxon>
        <taxon>Pleocyemata</taxon>
        <taxon>Brachyura</taxon>
        <taxon>Eubrachyura</taxon>
        <taxon>Portunoidea</taxon>
        <taxon>Portunidae</taxon>
        <taxon>Portuninae</taxon>
        <taxon>Portunus</taxon>
    </lineage>
</organism>
<keyword evidence="4" id="KW-1185">Reference proteome</keyword>
<keyword evidence="1" id="KW-0472">Membrane</keyword>
<feature type="transmembrane region" description="Helical" evidence="1">
    <location>
        <begin position="69"/>
        <end position="90"/>
    </location>
</feature>
<keyword evidence="1" id="KW-1133">Transmembrane helix</keyword>
<accession>A0A5B7E9P0</accession>
<reference evidence="3 4" key="1">
    <citation type="submission" date="2019-05" db="EMBL/GenBank/DDBJ databases">
        <title>Another draft genome of Portunus trituberculatus and its Hox gene families provides insights of decapod evolution.</title>
        <authorList>
            <person name="Jeong J.-H."/>
            <person name="Song I."/>
            <person name="Kim S."/>
            <person name="Choi T."/>
            <person name="Kim D."/>
            <person name="Ryu S."/>
            <person name="Kim W."/>
        </authorList>
    </citation>
    <scope>NUCLEOTIDE SEQUENCE [LARGE SCALE GENOMIC DNA]</scope>
    <source>
        <tissue evidence="3">Muscle</tissue>
    </source>
</reference>
<gene>
    <name evidence="3" type="ORF">E2C01_023309</name>
</gene>
<keyword evidence="2" id="KW-0732">Signal</keyword>
<evidence type="ECO:0000256" key="1">
    <source>
        <dbReference type="SAM" id="Phobius"/>
    </source>
</evidence>
<feature type="chain" id="PRO_5023053619" evidence="2">
    <location>
        <begin position="17"/>
        <end position="94"/>
    </location>
</feature>
<dbReference type="EMBL" id="VSRR010002185">
    <property type="protein sequence ID" value="MPC30055.1"/>
    <property type="molecule type" value="Genomic_DNA"/>
</dbReference>
<evidence type="ECO:0000313" key="3">
    <source>
        <dbReference type="EMBL" id="MPC30055.1"/>
    </source>
</evidence>
<dbReference type="Proteomes" id="UP000324222">
    <property type="component" value="Unassembled WGS sequence"/>
</dbReference>
<name>A0A5B7E9P0_PORTR</name>
<sequence length="94" mass="10320">MVVILAVVVAYPVTRSREERRCAEGNARSGSGARFPSKPVCKWPSLESELFEIHEQFTTLSPDQQLKAAIYKAATAMVVMVVVVVVVVVVRDVC</sequence>
<dbReference type="AlphaFoldDB" id="A0A5B7E9P0"/>
<comment type="caution">
    <text evidence="3">The sequence shown here is derived from an EMBL/GenBank/DDBJ whole genome shotgun (WGS) entry which is preliminary data.</text>
</comment>